<proteinExistence type="predicted"/>
<evidence type="ECO:0000256" key="2">
    <source>
        <dbReference type="ARBA" id="ARBA00022964"/>
    </source>
</evidence>
<keyword evidence="8" id="KW-1185">Reference proteome</keyword>
<dbReference type="GO" id="GO:0035513">
    <property type="term" value="P:oxidative RNA demethylation"/>
    <property type="evidence" value="ECO:0007669"/>
    <property type="project" value="TreeGrafter"/>
</dbReference>
<feature type="binding site" evidence="5">
    <location>
        <position position="191"/>
    </location>
    <ligand>
        <name>Fe cation</name>
        <dbReference type="ChEBI" id="CHEBI:24875"/>
        <note>catalytic</note>
    </ligand>
</feature>
<feature type="binding site" evidence="5">
    <location>
        <position position="189"/>
    </location>
    <ligand>
        <name>Fe cation</name>
        <dbReference type="ChEBI" id="CHEBI:24875"/>
        <note>catalytic</note>
    </ligand>
</feature>
<evidence type="ECO:0000313" key="7">
    <source>
        <dbReference type="EMBL" id="CAH0559954.1"/>
    </source>
</evidence>
<feature type="domain" description="Fe2OG dioxygenase" evidence="6">
    <location>
        <begin position="171"/>
        <end position="309"/>
    </location>
</feature>
<dbReference type="InterPro" id="IPR027450">
    <property type="entry name" value="AlkB-like"/>
</dbReference>
<reference evidence="7" key="1">
    <citation type="submission" date="2021-12" db="EMBL/GenBank/DDBJ databases">
        <authorList>
            <person name="King R."/>
        </authorList>
    </citation>
    <scope>NUCLEOTIDE SEQUENCE</scope>
</reference>
<keyword evidence="2" id="KW-0223">Dioxygenase</keyword>
<feature type="binding site" evidence="5">
    <location>
        <position position="245"/>
    </location>
    <ligand>
        <name>Fe cation</name>
        <dbReference type="ChEBI" id="CHEBI:24875"/>
        <note>catalytic</note>
    </ligand>
</feature>
<keyword evidence="3" id="KW-0560">Oxidoreductase</keyword>
<keyword evidence="1 5" id="KW-0479">Metal-binding</keyword>
<evidence type="ECO:0000259" key="6">
    <source>
        <dbReference type="PROSITE" id="PS51471"/>
    </source>
</evidence>
<evidence type="ECO:0000256" key="1">
    <source>
        <dbReference type="ARBA" id="ARBA00022723"/>
    </source>
</evidence>
<name>A0A9P0BBH2_BRAAE</name>
<dbReference type="PANTHER" id="PTHR16557:SF2">
    <property type="entry name" value="NUCLEIC ACID DIOXYGENASE ALKBH1"/>
    <property type="match status" value="1"/>
</dbReference>
<organism evidence="7 8">
    <name type="scientific">Brassicogethes aeneus</name>
    <name type="common">Rape pollen beetle</name>
    <name type="synonym">Meligethes aeneus</name>
    <dbReference type="NCBI Taxonomy" id="1431903"/>
    <lineage>
        <taxon>Eukaryota</taxon>
        <taxon>Metazoa</taxon>
        <taxon>Ecdysozoa</taxon>
        <taxon>Arthropoda</taxon>
        <taxon>Hexapoda</taxon>
        <taxon>Insecta</taxon>
        <taxon>Pterygota</taxon>
        <taxon>Neoptera</taxon>
        <taxon>Endopterygota</taxon>
        <taxon>Coleoptera</taxon>
        <taxon>Polyphaga</taxon>
        <taxon>Cucujiformia</taxon>
        <taxon>Nitidulidae</taxon>
        <taxon>Meligethinae</taxon>
        <taxon>Brassicogethes</taxon>
    </lineage>
</organism>
<dbReference type="PANTHER" id="PTHR16557">
    <property type="entry name" value="ALKYLATED DNA REPAIR PROTEIN ALKB-RELATED"/>
    <property type="match status" value="1"/>
</dbReference>
<dbReference type="GO" id="GO:0035516">
    <property type="term" value="F:broad specificity oxidative DNA demethylase activity"/>
    <property type="evidence" value="ECO:0007669"/>
    <property type="project" value="TreeGrafter"/>
</dbReference>
<evidence type="ECO:0000256" key="4">
    <source>
        <dbReference type="ARBA" id="ARBA00023004"/>
    </source>
</evidence>
<dbReference type="OrthoDB" id="6614653at2759"/>
<sequence length="330" mass="38356">MFKESFKYYKSKLPLPSLDNVIDFNNVEKFTKKVTKIILKVTNGEFFGLIPISEWEIYEVDQNPGLIFIKNPFTTLGQRYWTVKCLQEYTKKPNKSNLDPLNLVPDNQEWWDICQNNNDFTLLEKLRWITLGYHHNWDTKIYTEENKNDFPKDLGDLTVFFANTLGYSNFNAEAAIVNYYHLDSTLSGHTDHSEMNLEAPLFSFSLGQTAIFLLGGISKDTKPSAMFLRSGDVVIMSKESRLCYHGVPKIVKSNTKSWDITNCDVNSNEISEEYKTVTDLCKNSTLWRPYGDYLSHSRININVRVWVTKKTTLYNIVNEFLFVCHTEYTV</sequence>
<dbReference type="PROSITE" id="PS51471">
    <property type="entry name" value="FE2OG_OXY"/>
    <property type="match status" value="1"/>
</dbReference>
<dbReference type="InterPro" id="IPR005123">
    <property type="entry name" value="Oxoglu/Fe-dep_dioxygenase_dom"/>
</dbReference>
<dbReference type="Pfam" id="PF13532">
    <property type="entry name" value="2OG-FeII_Oxy_2"/>
    <property type="match status" value="1"/>
</dbReference>
<gene>
    <name evidence="7" type="ORF">MELIAE_LOCUS9813</name>
</gene>
<comment type="cofactor">
    <cofactor evidence="5">
        <name>Fe(2+)</name>
        <dbReference type="ChEBI" id="CHEBI:29033"/>
    </cofactor>
    <text evidence="5">Binds 1 Fe(2+) ion per subunit.</text>
</comment>
<evidence type="ECO:0000313" key="8">
    <source>
        <dbReference type="Proteomes" id="UP001154078"/>
    </source>
</evidence>
<dbReference type="SUPFAM" id="SSF51197">
    <property type="entry name" value="Clavaminate synthase-like"/>
    <property type="match status" value="1"/>
</dbReference>
<dbReference type="GO" id="GO:0035515">
    <property type="term" value="F:oxidative RNA demethylase activity"/>
    <property type="evidence" value="ECO:0007669"/>
    <property type="project" value="TreeGrafter"/>
</dbReference>
<dbReference type="Proteomes" id="UP001154078">
    <property type="component" value="Chromosome 7"/>
</dbReference>
<dbReference type="AlphaFoldDB" id="A0A9P0BBH2"/>
<evidence type="ECO:0000256" key="5">
    <source>
        <dbReference type="PIRSR" id="PIRSR604574-2"/>
    </source>
</evidence>
<evidence type="ECO:0000256" key="3">
    <source>
        <dbReference type="ARBA" id="ARBA00023002"/>
    </source>
</evidence>
<dbReference type="InterPro" id="IPR004574">
    <property type="entry name" value="Alkb"/>
</dbReference>
<accession>A0A9P0BBH2</accession>
<keyword evidence="4 5" id="KW-0408">Iron</keyword>
<dbReference type="GO" id="GO:0005737">
    <property type="term" value="C:cytoplasm"/>
    <property type="evidence" value="ECO:0007669"/>
    <property type="project" value="TreeGrafter"/>
</dbReference>
<dbReference type="GO" id="GO:0005634">
    <property type="term" value="C:nucleus"/>
    <property type="evidence" value="ECO:0007669"/>
    <property type="project" value="TreeGrafter"/>
</dbReference>
<dbReference type="EMBL" id="OV121138">
    <property type="protein sequence ID" value="CAH0559954.1"/>
    <property type="molecule type" value="Genomic_DNA"/>
</dbReference>
<dbReference type="GO" id="GO:0008198">
    <property type="term" value="F:ferrous iron binding"/>
    <property type="evidence" value="ECO:0007669"/>
    <property type="project" value="TreeGrafter"/>
</dbReference>
<dbReference type="Gene3D" id="2.60.120.590">
    <property type="entry name" value="Alpha-ketoglutarate-dependent dioxygenase AlkB-like"/>
    <property type="match status" value="1"/>
</dbReference>
<protein>
    <recommendedName>
        <fullName evidence="6">Fe2OG dioxygenase domain-containing protein</fullName>
    </recommendedName>
</protein>
<dbReference type="InterPro" id="IPR037151">
    <property type="entry name" value="AlkB-like_sf"/>
</dbReference>